<dbReference type="OrthoDB" id="982231at2"/>
<accession>A0A1I2HQU4</accession>
<dbReference type="PANTHER" id="PTHR46797">
    <property type="entry name" value="HTH-TYPE TRANSCRIPTIONAL REGULATOR"/>
    <property type="match status" value="1"/>
</dbReference>
<reference evidence="4 5" key="1">
    <citation type="submission" date="2016-10" db="EMBL/GenBank/DDBJ databases">
        <authorList>
            <person name="de Groot N.N."/>
        </authorList>
    </citation>
    <scope>NUCLEOTIDE SEQUENCE [LARGE SCALE GENOMIC DNA]</scope>
    <source>
        <strain>GEY</strain>
        <strain evidence="5">DSM 9560</strain>
    </source>
</reference>
<dbReference type="InterPro" id="IPR001387">
    <property type="entry name" value="Cro/C1-type_HTH"/>
</dbReference>
<keyword evidence="1" id="KW-0238">DNA-binding</keyword>
<dbReference type="SUPFAM" id="SSF47413">
    <property type="entry name" value="lambda repressor-like DNA-binding domains"/>
    <property type="match status" value="1"/>
</dbReference>
<dbReference type="PANTHER" id="PTHR46797:SF1">
    <property type="entry name" value="METHYLPHOSPHONATE SYNTHASE"/>
    <property type="match status" value="1"/>
</dbReference>
<dbReference type="EMBL" id="FONY01000025">
    <property type="protein sequence ID" value="SFF31888.1"/>
    <property type="molecule type" value="Genomic_DNA"/>
</dbReference>
<dbReference type="PROSITE" id="PS50943">
    <property type="entry name" value="HTH_CROC1"/>
    <property type="match status" value="1"/>
</dbReference>
<proteinExistence type="predicted"/>
<dbReference type="AlphaFoldDB" id="A0A1I2HQU4"/>
<keyword evidence="2" id="KW-0175">Coiled coil</keyword>
<organism evidence="4 5">
    <name type="scientific">Thermoflexibacter ruber</name>
    <dbReference type="NCBI Taxonomy" id="1003"/>
    <lineage>
        <taxon>Bacteria</taxon>
        <taxon>Pseudomonadati</taxon>
        <taxon>Bacteroidota</taxon>
        <taxon>Cytophagia</taxon>
        <taxon>Cytophagales</taxon>
        <taxon>Thermoflexibacteraceae</taxon>
        <taxon>Thermoflexibacter</taxon>
    </lineage>
</organism>
<dbReference type="STRING" id="1003.SAMN04488541_102558"/>
<protein>
    <submittedName>
        <fullName evidence="4">Transcriptional regulator, contains XRE-family HTH domain</fullName>
    </submittedName>
</protein>
<dbReference type="CDD" id="cd00093">
    <property type="entry name" value="HTH_XRE"/>
    <property type="match status" value="1"/>
</dbReference>
<dbReference type="Proteomes" id="UP000199513">
    <property type="component" value="Unassembled WGS sequence"/>
</dbReference>
<sequence>MPTLYVFQLPQRKQNVLIFLFQILPYFCKYSTNQVGNFNQNLGMKIKIGNKLMWEREERRLNQTEMANLLGLSQSAYSRLERNETSIEIEQIVNFAKKLQVPIQEFLPETFAIHSNNDNGQVGFVIGNYYNYSDKELAQENQFLKEKIQLLEGEIKNLKEMLNLLKG</sequence>
<dbReference type="SMART" id="SM00530">
    <property type="entry name" value="HTH_XRE"/>
    <property type="match status" value="1"/>
</dbReference>
<evidence type="ECO:0000313" key="5">
    <source>
        <dbReference type="Proteomes" id="UP000199513"/>
    </source>
</evidence>
<gene>
    <name evidence="4" type="ORF">SAMN04488541_102558</name>
</gene>
<name>A0A1I2HQU4_9BACT</name>
<evidence type="ECO:0000256" key="2">
    <source>
        <dbReference type="SAM" id="Coils"/>
    </source>
</evidence>
<feature type="domain" description="HTH cro/C1-type" evidence="3">
    <location>
        <begin position="56"/>
        <end position="106"/>
    </location>
</feature>
<evidence type="ECO:0000256" key="1">
    <source>
        <dbReference type="ARBA" id="ARBA00023125"/>
    </source>
</evidence>
<dbReference type="InterPro" id="IPR050807">
    <property type="entry name" value="TransReg_Diox_bact_type"/>
</dbReference>
<dbReference type="Pfam" id="PF01381">
    <property type="entry name" value="HTH_3"/>
    <property type="match status" value="1"/>
</dbReference>
<evidence type="ECO:0000313" key="4">
    <source>
        <dbReference type="EMBL" id="SFF31888.1"/>
    </source>
</evidence>
<dbReference type="Gene3D" id="1.10.260.40">
    <property type="entry name" value="lambda repressor-like DNA-binding domains"/>
    <property type="match status" value="1"/>
</dbReference>
<dbReference type="InterPro" id="IPR010982">
    <property type="entry name" value="Lambda_DNA-bd_dom_sf"/>
</dbReference>
<dbReference type="GO" id="GO:0003677">
    <property type="term" value="F:DNA binding"/>
    <property type="evidence" value="ECO:0007669"/>
    <property type="project" value="UniProtKB-KW"/>
</dbReference>
<keyword evidence="5" id="KW-1185">Reference proteome</keyword>
<feature type="coiled-coil region" evidence="2">
    <location>
        <begin position="134"/>
        <end position="161"/>
    </location>
</feature>
<dbReference type="GO" id="GO:0005829">
    <property type="term" value="C:cytosol"/>
    <property type="evidence" value="ECO:0007669"/>
    <property type="project" value="TreeGrafter"/>
</dbReference>
<dbReference type="RefSeq" id="WP_091546845.1">
    <property type="nucleotide sequence ID" value="NZ_FONY01000025.1"/>
</dbReference>
<evidence type="ECO:0000259" key="3">
    <source>
        <dbReference type="PROSITE" id="PS50943"/>
    </source>
</evidence>
<dbReference type="GO" id="GO:0003700">
    <property type="term" value="F:DNA-binding transcription factor activity"/>
    <property type="evidence" value="ECO:0007669"/>
    <property type="project" value="TreeGrafter"/>
</dbReference>